<keyword evidence="5" id="KW-1185">Reference proteome</keyword>
<accession>A0A512RQT2</accession>
<evidence type="ECO:0000259" key="3">
    <source>
        <dbReference type="Pfam" id="PF16344"/>
    </source>
</evidence>
<feature type="domain" description="Protein FecR C-terminal" evidence="3">
    <location>
        <begin position="329"/>
        <end position="396"/>
    </location>
</feature>
<evidence type="ECO:0000313" key="5">
    <source>
        <dbReference type="Proteomes" id="UP000321436"/>
    </source>
</evidence>
<evidence type="ECO:0000259" key="2">
    <source>
        <dbReference type="Pfam" id="PF04773"/>
    </source>
</evidence>
<dbReference type="PANTHER" id="PTHR30273">
    <property type="entry name" value="PERIPLASMIC SIGNAL SENSOR AND SIGMA FACTOR ACTIVATOR FECR-RELATED"/>
    <property type="match status" value="1"/>
</dbReference>
<dbReference type="OrthoDB" id="7462608at2"/>
<feature type="domain" description="FecR protein" evidence="2">
    <location>
        <begin position="201"/>
        <end position="288"/>
    </location>
</feature>
<feature type="transmembrane region" description="Helical" evidence="1">
    <location>
        <begin position="94"/>
        <end position="113"/>
    </location>
</feature>
<evidence type="ECO:0000256" key="1">
    <source>
        <dbReference type="SAM" id="Phobius"/>
    </source>
</evidence>
<dbReference type="GO" id="GO:0016989">
    <property type="term" value="F:sigma factor antagonist activity"/>
    <property type="evidence" value="ECO:0007669"/>
    <property type="project" value="TreeGrafter"/>
</dbReference>
<gene>
    <name evidence="4" type="ORF">CCY01nite_43390</name>
</gene>
<name>A0A512RQT2_9BACT</name>
<keyword evidence="1" id="KW-0812">Transmembrane</keyword>
<proteinExistence type="predicted"/>
<dbReference type="Pfam" id="PF04773">
    <property type="entry name" value="FecR"/>
    <property type="match status" value="1"/>
</dbReference>
<keyword evidence="1" id="KW-1133">Transmembrane helix</keyword>
<protein>
    <recommendedName>
        <fullName evidence="6">Iron dicitrate transporter FecR</fullName>
    </recommendedName>
</protein>
<dbReference type="EMBL" id="BKAU01000005">
    <property type="protein sequence ID" value="GEP98079.1"/>
    <property type="molecule type" value="Genomic_DNA"/>
</dbReference>
<dbReference type="Proteomes" id="UP000321436">
    <property type="component" value="Unassembled WGS sequence"/>
</dbReference>
<dbReference type="InterPro" id="IPR032508">
    <property type="entry name" value="FecR_C"/>
</dbReference>
<organism evidence="4 5">
    <name type="scientific">Chitinophaga cymbidii</name>
    <dbReference type="NCBI Taxonomy" id="1096750"/>
    <lineage>
        <taxon>Bacteria</taxon>
        <taxon>Pseudomonadati</taxon>
        <taxon>Bacteroidota</taxon>
        <taxon>Chitinophagia</taxon>
        <taxon>Chitinophagales</taxon>
        <taxon>Chitinophagaceae</taxon>
        <taxon>Chitinophaga</taxon>
    </lineage>
</organism>
<keyword evidence="1" id="KW-0472">Membrane</keyword>
<dbReference type="PANTHER" id="PTHR30273:SF2">
    <property type="entry name" value="PROTEIN FECR"/>
    <property type="match status" value="1"/>
</dbReference>
<dbReference type="Gene3D" id="2.60.120.1440">
    <property type="match status" value="1"/>
</dbReference>
<dbReference type="InterPro" id="IPR012373">
    <property type="entry name" value="Ferrdict_sens_TM"/>
</dbReference>
<dbReference type="Gene3D" id="3.55.50.30">
    <property type="match status" value="1"/>
</dbReference>
<dbReference type="InterPro" id="IPR006860">
    <property type="entry name" value="FecR"/>
</dbReference>
<dbReference type="Pfam" id="PF16344">
    <property type="entry name" value="FecR_C"/>
    <property type="match status" value="1"/>
</dbReference>
<comment type="caution">
    <text evidence="4">The sequence shown here is derived from an EMBL/GenBank/DDBJ whole genome shotgun (WGS) entry which is preliminary data.</text>
</comment>
<evidence type="ECO:0000313" key="4">
    <source>
        <dbReference type="EMBL" id="GEP98079.1"/>
    </source>
</evidence>
<sequence>MACYPYLSRKYTSMKQQELKILLDKYLDGQPLSEEEQAQLAQWDTRFDGEQGLLEQLTDVEKEHLQQRIWQNVALAAAPGTQGHRPRYRRMIRYAAAAAILLLLGIGGGWLLLTDRQEAPELDSHHISPEQIWPGTKTPTLTLADGRSIRLDSLKQGELTREGAVQVVKEEDGQITYKPGKDAGDQLLQYNTLSNPRGSKVVQIMLADGTAVWLNAGSAVTYPTAFTGKERRVRITGEAYFEVKPDKKRPFIVSYNEYTAVHVLGTRFNVNGYEDEPDVRVTLLEGSVLVHHRNEQLRLRPGEQARIGTTLSLAGNVNTDEVMAWKNGYFSFNGTDIRVLMRQIARWYDVDVVYEGNVREMRFGGEMPRNTSLAQVLEMLRTSGVNCKMDGRQLIINQNRF</sequence>
<dbReference type="AlphaFoldDB" id="A0A512RQT2"/>
<evidence type="ECO:0008006" key="6">
    <source>
        <dbReference type="Google" id="ProtNLM"/>
    </source>
</evidence>
<reference evidence="4 5" key="1">
    <citation type="submission" date="2019-07" db="EMBL/GenBank/DDBJ databases">
        <title>Whole genome shotgun sequence of Chitinophaga cymbidii NBRC 109752.</title>
        <authorList>
            <person name="Hosoyama A."/>
            <person name="Uohara A."/>
            <person name="Ohji S."/>
            <person name="Ichikawa N."/>
        </authorList>
    </citation>
    <scope>NUCLEOTIDE SEQUENCE [LARGE SCALE GENOMIC DNA]</scope>
    <source>
        <strain evidence="4 5">NBRC 109752</strain>
    </source>
</reference>